<evidence type="ECO:0000256" key="2">
    <source>
        <dbReference type="ARBA" id="ARBA00009665"/>
    </source>
</evidence>
<evidence type="ECO:0000313" key="12">
    <source>
        <dbReference type="EMBL" id="KAK9934847.1"/>
    </source>
</evidence>
<feature type="transmembrane region" description="Helical" evidence="9">
    <location>
        <begin position="460"/>
        <end position="484"/>
    </location>
</feature>
<dbReference type="PANTHER" id="PTHR48477">
    <property type="entry name" value="PHOSPHATE TRANSPORTER PHO1"/>
    <property type="match status" value="1"/>
</dbReference>
<evidence type="ECO:0000256" key="5">
    <source>
        <dbReference type="ARBA" id="ARBA00022692"/>
    </source>
</evidence>
<keyword evidence="13" id="KW-1185">Reference proteome</keyword>
<evidence type="ECO:0000256" key="7">
    <source>
        <dbReference type="ARBA" id="ARBA00023136"/>
    </source>
</evidence>
<dbReference type="GO" id="GO:0006817">
    <property type="term" value="P:phosphate ion transport"/>
    <property type="evidence" value="ECO:0007669"/>
    <property type="project" value="UniProtKB-KW"/>
</dbReference>
<keyword evidence="6 9" id="KW-1133">Transmembrane helix</keyword>
<keyword evidence="7 9" id="KW-0472">Membrane</keyword>
<dbReference type="EMBL" id="JBEDUW010000004">
    <property type="protein sequence ID" value="KAK9934847.1"/>
    <property type="molecule type" value="Genomic_DNA"/>
</dbReference>
<dbReference type="PROSITE" id="PS51380">
    <property type="entry name" value="EXS"/>
    <property type="match status" value="1"/>
</dbReference>
<evidence type="ECO:0000313" key="13">
    <source>
        <dbReference type="Proteomes" id="UP001457282"/>
    </source>
</evidence>
<feature type="transmembrane region" description="Helical" evidence="9">
    <location>
        <begin position="422"/>
        <end position="448"/>
    </location>
</feature>
<evidence type="ECO:0008006" key="14">
    <source>
        <dbReference type="Google" id="ProtNLM"/>
    </source>
</evidence>
<evidence type="ECO:0000256" key="4">
    <source>
        <dbReference type="ARBA" id="ARBA00022592"/>
    </source>
</evidence>
<comment type="caution">
    <text evidence="12">The sequence shown here is derived from an EMBL/GenBank/DDBJ whole genome shotgun (WGS) entry which is preliminary data.</text>
</comment>
<dbReference type="Pfam" id="PF03105">
    <property type="entry name" value="SPX"/>
    <property type="match status" value="1"/>
</dbReference>
<evidence type="ECO:0000256" key="6">
    <source>
        <dbReference type="ARBA" id="ARBA00022989"/>
    </source>
</evidence>
<evidence type="ECO:0000256" key="8">
    <source>
        <dbReference type="SAM" id="MobiDB-lite"/>
    </source>
</evidence>
<keyword evidence="4" id="KW-0592">Phosphate transport</keyword>
<dbReference type="CDD" id="cd14476">
    <property type="entry name" value="SPX_PHO1_like"/>
    <property type="match status" value="1"/>
</dbReference>
<protein>
    <recommendedName>
        <fullName evidence="14">Phosphate transporter PHO1 homolog 1</fullName>
    </recommendedName>
</protein>
<dbReference type="InterPro" id="IPR034092">
    <property type="entry name" value="PHO1_SPX"/>
</dbReference>
<sequence>MSLRASIEHSQVIDSAHQLKKQREKMVKFSKQFEAQLVPEWKDAFVDYWQLKKDLKKIHLLNINNNNNTATHNSSLSNTLFTSIKKFSLFGHQHREHELIHVHKKLASSASKGDMYETELLEQLADTDAAKEFFACLDLQLNKVNQFYQKKEKEFMDRGESLRKQMDILIELKTAFKQQRAKGGASAQDSKEEASISCTFSSEEDSVKDKTEQEQLQENSTDELEKTDEVAYAEGSISGELGKPIGMKSEDIGKQLRSVSSRSFSCQGKNLKINIPLTTPSRTFSAISYLVWEDLVNQSSKKCTSEGKLHINKTKLHHADKMIRGAFVELYKGLGYLKTYRNLNMLAFIKILKKFDKVTGKQVLPIYLKVVESSYFNSSDKVMNLADEVEELFIKHFADEDRRKAMKYLKPHHRKESHSVTFFIGLFTGCFIALFVGYVIMAHITGLYRRQSSSIYMETAYPILSMFSLLFLHFFLYGCNIFAWRKARYSYTQVQAIPGLLLLTFLLLLVCPFNIIYKSSRCRLLRVIRNIVLSPLYKVVMLDFFMADQLCSQVPMLRNLEYVACYYITGSYKTQDTGYCMRAKHYRDLAYAVSFLPYYWRAMQCARRWFDEGQTSHLVNLGKYVSAMLAAGTKVAYEKERSVGWLCLVVIMSTFATVYQLYWDFVKDWGLLQLNSKNPLLRNELMLRRKIIYYFSMGLNLILRLAWLQTVLHSSFGHVDYRVTGLFLAALEVIRRGLWNFYRLENEHLNNAGKFRAVKTVPLPFHEVDEQD</sequence>
<feature type="transmembrane region" description="Helical" evidence="9">
    <location>
        <begin position="496"/>
        <end position="517"/>
    </location>
</feature>
<dbReference type="Pfam" id="PF03124">
    <property type="entry name" value="EXS"/>
    <property type="match status" value="1"/>
</dbReference>
<name>A0AAW1XGH2_RUBAR</name>
<evidence type="ECO:0000256" key="9">
    <source>
        <dbReference type="SAM" id="Phobius"/>
    </source>
</evidence>
<feature type="transmembrane region" description="Helical" evidence="9">
    <location>
        <begin position="643"/>
        <end position="662"/>
    </location>
</feature>
<feature type="domain" description="EXS" evidence="10">
    <location>
        <begin position="581"/>
        <end position="772"/>
    </location>
</feature>
<dbReference type="InterPro" id="IPR052486">
    <property type="entry name" value="PHO1"/>
</dbReference>
<dbReference type="GO" id="GO:0016020">
    <property type="term" value="C:membrane"/>
    <property type="evidence" value="ECO:0007669"/>
    <property type="project" value="InterPro"/>
</dbReference>
<gene>
    <name evidence="12" type="ORF">M0R45_021976</name>
</gene>
<evidence type="ECO:0000259" key="10">
    <source>
        <dbReference type="PROSITE" id="PS51380"/>
    </source>
</evidence>
<comment type="similarity">
    <text evidence="2">Belongs to the SYG1 (TC 2.A.94) family.</text>
</comment>
<feature type="transmembrane region" description="Helical" evidence="9">
    <location>
        <begin position="691"/>
        <end position="712"/>
    </location>
</feature>
<keyword evidence="5 9" id="KW-0812">Transmembrane</keyword>
<dbReference type="PANTHER" id="PTHR48477:SF1">
    <property type="entry name" value="PHOSPHATE TRANSPORTER PHO1"/>
    <property type="match status" value="1"/>
</dbReference>
<dbReference type="Proteomes" id="UP001457282">
    <property type="component" value="Unassembled WGS sequence"/>
</dbReference>
<reference evidence="12 13" key="1">
    <citation type="journal article" date="2023" name="G3 (Bethesda)">
        <title>A chromosome-length genome assembly and annotation of blackberry (Rubus argutus, cv. 'Hillquist').</title>
        <authorList>
            <person name="Bruna T."/>
            <person name="Aryal R."/>
            <person name="Dudchenko O."/>
            <person name="Sargent D.J."/>
            <person name="Mead D."/>
            <person name="Buti M."/>
            <person name="Cavallini A."/>
            <person name="Hytonen T."/>
            <person name="Andres J."/>
            <person name="Pham M."/>
            <person name="Weisz D."/>
            <person name="Mascagni F."/>
            <person name="Usai G."/>
            <person name="Natali L."/>
            <person name="Bassil N."/>
            <person name="Fernandez G.E."/>
            <person name="Lomsadze A."/>
            <person name="Armour M."/>
            <person name="Olukolu B."/>
            <person name="Poorten T."/>
            <person name="Britton C."/>
            <person name="Davik J."/>
            <person name="Ashrafi H."/>
            <person name="Aiden E.L."/>
            <person name="Borodovsky M."/>
            <person name="Worthington M."/>
        </authorList>
    </citation>
    <scope>NUCLEOTIDE SEQUENCE [LARGE SCALE GENOMIC DNA]</scope>
    <source>
        <strain evidence="12">PI 553951</strain>
    </source>
</reference>
<dbReference type="InterPro" id="IPR004342">
    <property type="entry name" value="EXS_C"/>
</dbReference>
<organism evidence="12 13">
    <name type="scientific">Rubus argutus</name>
    <name type="common">Southern blackberry</name>
    <dbReference type="NCBI Taxonomy" id="59490"/>
    <lineage>
        <taxon>Eukaryota</taxon>
        <taxon>Viridiplantae</taxon>
        <taxon>Streptophyta</taxon>
        <taxon>Embryophyta</taxon>
        <taxon>Tracheophyta</taxon>
        <taxon>Spermatophyta</taxon>
        <taxon>Magnoliopsida</taxon>
        <taxon>eudicotyledons</taxon>
        <taxon>Gunneridae</taxon>
        <taxon>Pentapetalae</taxon>
        <taxon>rosids</taxon>
        <taxon>fabids</taxon>
        <taxon>Rosales</taxon>
        <taxon>Rosaceae</taxon>
        <taxon>Rosoideae</taxon>
        <taxon>Rosoideae incertae sedis</taxon>
        <taxon>Rubus</taxon>
    </lineage>
</organism>
<feature type="region of interest" description="Disordered" evidence="8">
    <location>
        <begin position="181"/>
        <end position="229"/>
    </location>
</feature>
<feature type="domain" description="SPX" evidence="11">
    <location>
        <begin position="27"/>
        <end position="369"/>
    </location>
</feature>
<evidence type="ECO:0000256" key="1">
    <source>
        <dbReference type="ARBA" id="ARBA00004127"/>
    </source>
</evidence>
<dbReference type="AlphaFoldDB" id="A0AAW1XGH2"/>
<proteinExistence type="inferred from homology"/>
<comment type="subcellular location">
    <subcellularLocation>
        <location evidence="1">Endomembrane system</location>
        <topology evidence="1">Multi-pass membrane protein</topology>
    </subcellularLocation>
</comment>
<accession>A0AAW1XGH2</accession>
<evidence type="ECO:0000256" key="3">
    <source>
        <dbReference type="ARBA" id="ARBA00022448"/>
    </source>
</evidence>
<dbReference type="InterPro" id="IPR004331">
    <property type="entry name" value="SPX_dom"/>
</dbReference>
<dbReference type="GO" id="GO:0012505">
    <property type="term" value="C:endomembrane system"/>
    <property type="evidence" value="ECO:0007669"/>
    <property type="project" value="UniProtKB-SubCell"/>
</dbReference>
<keyword evidence="3" id="KW-0813">Transport</keyword>
<evidence type="ECO:0000259" key="11">
    <source>
        <dbReference type="PROSITE" id="PS51382"/>
    </source>
</evidence>
<dbReference type="PROSITE" id="PS51382">
    <property type="entry name" value="SPX"/>
    <property type="match status" value="1"/>
</dbReference>
<dbReference type="GO" id="GO:0016036">
    <property type="term" value="P:cellular response to phosphate starvation"/>
    <property type="evidence" value="ECO:0007669"/>
    <property type="project" value="InterPro"/>
</dbReference>